<sequence>MKFLLILTIVCLVIQLYANDMNQHVNETDAEDSISQKRSPLGDVENHCVGPDCSNNQNKTQREKRSPLRIGEGPICDCVCVTAPCPCRCW</sequence>
<evidence type="ECO:0000313" key="3">
    <source>
        <dbReference type="WBParaSite" id="ACRNAN_scaffold5121.g12955.t1"/>
    </source>
</evidence>
<evidence type="ECO:0000256" key="1">
    <source>
        <dbReference type="SAM" id="SignalP"/>
    </source>
</evidence>
<evidence type="ECO:0000313" key="2">
    <source>
        <dbReference type="Proteomes" id="UP000887540"/>
    </source>
</evidence>
<dbReference type="Proteomes" id="UP000887540">
    <property type="component" value="Unplaced"/>
</dbReference>
<organism evidence="2 3">
    <name type="scientific">Acrobeloides nanus</name>
    <dbReference type="NCBI Taxonomy" id="290746"/>
    <lineage>
        <taxon>Eukaryota</taxon>
        <taxon>Metazoa</taxon>
        <taxon>Ecdysozoa</taxon>
        <taxon>Nematoda</taxon>
        <taxon>Chromadorea</taxon>
        <taxon>Rhabditida</taxon>
        <taxon>Tylenchina</taxon>
        <taxon>Cephalobomorpha</taxon>
        <taxon>Cephaloboidea</taxon>
        <taxon>Cephalobidae</taxon>
        <taxon>Acrobeloides</taxon>
    </lineage>
</organism>
<accession>A0A914E1S8</accession>
<dbReference type="WBParaSite" id="ACRNAN_scaffold5121.g12955.t1">
    <property type="protein sequence ID" value="ACRNAN_scaffold5121.g12955.t1"/>
    <property type="gene ID" value="ACRNAN_scaffold5121.g12955"/>
</dbReference>
<protein>
    <submittedName>
        <fullName evidence="3">Uncharacterized protein</fullName>
    </submittedName>
</protein>
<reference evidence="3" key="1">
    <citation type="submission" date="2022-11" db="UniProtKB">
        <authorList>
            <consortium name="WormBaseParasite"/>
        </authorList>
    </citation>
    <scope>IDENTIFICATION</scope>
</reference>
<feature type="signal peptide" evidence="1">
    <location>
        <begin position="1"/>
        <end position="18"/>
    </location>
</feature>
<keyword evidence="2" id="KW-1185">Reference proteome</keyword>
<name>A0A914E1S8_9BILA</name>
<proteinExistence type="predicted"/>
<feature type="chain" id="PRO_5038024177" evidence="1">
    <location>
        <begin position="19"/>
        <end position="90"/>
    </location>
</feature>
<keyword evidence="1" id="KW-0732">Signal</keyword>
<dbReference type="AlphaFoldDB" id="A0A914E1S8"/>